<dbReference type="GO" id="GO:0016491">
    <property type="term" value="F:oxidoreductase activity"/>
    <property type="evidence" value="ECO:0007669"/>
    <property type="project" value="InterPro"/>
</dbReference>
<keyword evidence="1" id="KW-0472">Membrane</keyword>
<dbReference type="Pfam" id="PF04116">
    <property type="entry name" value="FA_hydroxylase"/>
    <property type="match status" value="1"/>
</dbReference>
<keyword evidence="4" id="KW-1185">Reference proteome</keyword>
<feature type="transmembrane region" description="Helical" evidence="1">
    <location>
        <begin position="59"/>
        <end position="86"/>
    </location>
</feature>
<dbReference type="GO" id="GO:0008610">
    <property type="term" value="P:lipid biosynthetic process"/>
    <property type="evidence" value="ECO:0007669"/>
    <property type="project" value="InterPro"/>
</dbReference>
<feature type="transmembrane region" description="Helical" evidence="1">
    <location>
        <begin position="92"/>
        <end position="110"/>
    </location>
</feature>
<reference evidence="3 4" key="1">
    <citation type="submission" date="2023-07" db="EMBL/GenBank/DDBJ databases">
        <title>Genomic Encyclopedia of Type Strains, Phase IV (KMG-IV): sequencing the most valuable type-strain genomes for metagenomic binning, comparative biology and taxonomic classification.</title>
        <authorList>
            <person name="Goeker M."/>
        </authorList>
    </citation>
    <scope>NUCLEOTIDE SEQUENCE [LARGE SCALE GENOMIC DNA]</scope>
    <source>
        <strain evidence="3 4">DSM 46876</strain>
    </source>
</reference>
<name>A0AAJ1THM4_9BACL</name>
<evidence type="ECO:0000313" key="3">
    <source>
        <dbReference type="EMBL" id="MDQ0416179.1"/>
    </source>
</evidence>
<sequence length="168" mass="20010">MVFVLKLVGYYLLCNLYSYVMHRLAHIPSKKNPLFIIHREHHKNKYDDAKPSLPDWPNYFLWFGNLHATLDVWITLTLPHIIVIWVDPVPGLVLFVIHYFYEVFLAATVLDHNPRIKGPITKFLAVGEYHMNHHYYVKGNYGFYITFWDFVFGTVYRKSQQHSRKNKA</sequence>
<evidence type="ECO:0000313" key="4">
    <source>
        <dbReference type="Proteomes" id="UP001238450"/>
    </source>
</evidence>
<evidence type="ECO:0000259" key="2">
    <source>
        <dbReference type="Pfam" id="PF04116"/>
    </source>
</evidence>
<accession>A0AAJ1THM4</accession>
<dbReference type="RefSeq" id="WP_307250366.1">
    <property type="nucleotide sequence ID" value="NZ_JAUSUV010000001.1"/>
</dbReference>
<protein>
    <submittedName>
        <fullName evidence="3">Sterol desaturase/sphingolipid hydroxylase (Fatty acid hydroxylase superfamily)</fullName>
    </submittedName>
</protein>
<comment type="caution">
    <text evidence="3">The sequence shown here is derived from an EMBL/GenBank/DDBJ whole genome shotgun (WGS) entry which is preliminary data.</text>
</comment>
<feature type="domain" description="Fatty acid hydroxylase" evidence="2">
    <location>
        <begin position="9"/>
        <end position="154"/>
    </location>
</feature>
<dbReference type="Proteomes" id="UP001238450">
    <property type="component" value="Unassembled WGS sequence"/>
</dbReference>
<organism evidence="3 4">
    <name type="scientific">Croceifilum oryzae</name>
    <dbReference type="NCBI Taxonomy" id="1553429"/>
    <lineage>
        <taxon>Bacteria</taxon>
        <taxon>Bacillati</taxon>
        <taxon>Bacillota</taxon>
        <taxon>Bacilli</taxon>
        <taxon>Bacillales</taxon>
        <taxon>Thermoactinomycetaceae</taxon>
        <taxon>Croceifilum</taxon>
    </lineage>
</organism>
<evidence type="ECO:0000256" key="1">
    <source>
        <dbReference type="SAM" id="Phobius"/>
    </source>
</evidence>
<keyword evidence="1" id="KW-0812">Transmembrane</keyword>
<dbReference type="InterPro" id="IPR006694">
    <property type="entry name" value="Fatty_acid_hydroxylase"/>
</dbReference>
<proteinExistence type="predicted"/>
<keyword evidence="1" id="KW-1133">Transmembrane helix</keyword>
<dbReference type="AlphaFoldDB" id="A0AAJ1THM4"/>
<dbReference type="GO" id="GO:0005506">
    <property type="term" value="F:iron ion binding"/>
    <property type="evidence" value="ECO:0007669"/>
    <property type="project" value="InterPro"/>
</dbReference>
<dbReference type="EMBL" id="JAUSUV010000001">
    <property type="protein sequence ID" value="MDQ0416179.1"/>
    <property type="molecule type" value="Genomic_DNA"/>
</dbReference>
<gene>
    <name evidence="3" type="ORF">J2Z48_000337</name>
</gene>